<dbReference type="PANTHER" id="PTHR40690:SF1">
    <property type="entry name" value="DUF1611 DOMAIN-CONTAINING PROTEIN"/>
    <property type="match status" value="1"/>
</dbReference>
<feature type="domain" description="D-glutamate N-acetyltransferase-like C-terminal" evidence="1">
    <location>
        <begin position="139"/>
        <end position="330"/>
    </location>
</feature>
<dbReference type="Gene3D" id="3.40.50.300">
    <property type="entry name" value="P-loop containing nucleotide triphosphate hydrolases"/>
    <property type="match status" value="1"/>
</dbReference>
<evidence type="ECO:0000313" key="4">
    <source>
        <dbReference type="Proteomes" id="UP000190341"/>
    </source>
</evidence>
<dbReference type="STRING" id="428993.SAMN06296058_1564"/>
<evidence type="ECO:0000313" key="3">
    <source>
        <dbReference type="EMBL" id="SKC61191.1"/>
    </source>
</evidence>
<reference evidence="3 4" key="1">
    <citation type="submission" date="2017-02" db="EMBL/GenBank/DDBJ databases">
        <authorList>
            <person name="Peterson S.W."/>
        </authorList>
    </citation>
    <scope>NUCLEOTIDE SEQUENCE [LARGE SCALE GENOMIC DNA]</scope>
    <source>
        <strain evidence="3 4">P15</strain>
    </source>
</reference>
<gene>
    <name evidence="3" type="ORF">SAMN06296058_1564</name>
</gene>
<dbReference type="EMBL" id="FUZV01000001">
    <property type="protein sequence ID" value="SKC61191.1"/>
    <property type="molecule type" value="Genomic_DNA"/>
</dbReference>
<dbReference type="RefSeq" id="WP_176140801.1">
    <property type="nucleotide sequence ID" value="NZ_BMCL01000002.1"/>
</dbReference>
<dbReference type="Pfam" id="PF07755">
    <property type="entry name" value="DUF1611"/>
    <property type="match status" value="1"/>
</dbReference>
<dbReference type="InterPro" id="IPR027417">
    <property type="entry name" value="P-loop_NTPase"/>
</dbReference>
<feature type="domain" description="D-glutamate N-acetyltransferase-like N-terminal" evidence="2">
    <location>
        <begin position="53"/>
        <end position="132"/>
    </location>
</feature>
<keyword evidence="4" id="KW-1185">Reference proteome</keyword>
<organism evidence="3 4">
    <name type="scientific">Pseudoxanthomonas indica</name>
    <dbReference type="NCBI Taxonomy" id="428993"/>
    <lineage>
        <taxon>Bacteria</taxon>
        <taxon>Pseudomonadati</taxon>
        <taxon>Pseudomonadota</taxon>
        <taxon>Gammaproteobacteria</taxon>
        <taxon>Lysobacterales</taxon>
        <taxon>Lysobacteraceae</taxon>
        <taxon>Pseudoxanthomonas</taxon>
    </lineage>
</organism>
<dbReference type="InterPro" id="IPR011669">
    <property type="entry name" value="DgcN-like"/>
</dbReference>
<protein>
    <submittedName>
        <fullName evidence="3">Uncharacterized conserved protein, NAD-dependent epimerase/dehydratase family</fullName>
    </submittedName>
</protein>
<name>A0A1T5KBX8_9GAMM</name>
<dbReference type="PANTHER" id="PTHR40690">
    <property type="entry name" value="GLL3100 PROTEIN"/>
    <property type="match status" value="1"/>
</dbReference>
<evidence type="ECO:0000259" key="2">
    <source>
        <dbReference type="Pfam" id="PF17396"/>
    </source>
</evidence>
<dbReference type="Proteomes" id="UP000190341">
    <property type="component" value="Unassembled WGS sequence"/>
</dbReference>
<dbReference type="InterPro" id="IPR035086">
    <property type="entry name" value="DgcN-like_C"/>
</dbReference>
<sequence length="341" mass="35385">MNQAVGTVKLRQPYVLFLGEETNPLKAKTAFGLRDWAAESCIAQTRLAGGTIELGLPEREPAAAAAAGARSLVIGVTPPGGRIPAHWARMLVAAADAGLDIVSGLHTPLESIPGLAQAAARAGVQLVDVRKPPAELPRATGQRRSGKRVAMVGTDCALGKKYTALALAKAMRAQGLNADFRATGQTGIMIAGAGIAVDAVIADFIAGAAECISPANAADHWDVIEGQGSLFHPAYAGVTLGLLHGSQPDALILCHDPSRTRIVSWPEYPVPGLKDAAQLYEQTARLTNPAARLVGVSLNTSSLDEAAAEQALVRAERELGVPAFDPLRTRLDMAVASIVGP</sequence>
<accession>A0A1T5KBX8</accession>
<dbReference type="SUPFAM" id="SSF52540">
    <property type="entry name" value="P-loop containing nucleoside triphosphate hydrolases"/>
    <property type="match status" value="1"/>
</dbReference>
<dbReference type="PIRSF" id="PIRSF026760">
    <property type="entry name" value="UCP026760"/>
    <property type="match status" value="1"/>
</dbReference>
<proteinExistence type="predicted"/>
<dbReference type="Gene3D" id="3.40.50.720">
    <property type="entry name" value="NAD(P)-binding Rossmann-like Domain"/>
    <property type="match status" value="1"/>
</dbReference>
<dbReference type="Pfam" id="PF17396">
    <property type="entry name" value="DUF1611_N"/>
    <property type="match status" value="1"/>
</dbReference>
<dbReference type="AlphaFoldDB" id="A0A1T5KBX8"/>
<evidence type="ECO:0000259" key="1">
    <source>
        <dbReference type="Pfam" id="PF07755"/>
    </source>
</evidence>
<dbReference type="InterPro" id="IPR035402">
    <property type="entry name" value="DgcN-like_N"/>
</dbReference>